<dbReference type="InterPro" id="IPR036890">
    <property type="entry name" value="HATPase_C_sf"/>
</dbReference>
<evidence type="ECO:0000256" key="1">
    <source>
        <dbReference type="ARBA" id="ARBA00000085"/>
    </source>
</evidence>
<dbReference type="CDD" id="cd00082">
    <property type="entry name" value="HisKA"/>
    <property type="match status" value="1"/>
</dbReference>
<dbReference type="SUPFAM" id="SSF55785">
    <property type="entry name" value="PYP-like sensor domain (PAS domain)"/>
    <property type="match status" value="3"/>
</dbReference>
<dbReference type="InterPro" id="IPR005467">
    <property type="entry name" value="His_kinase_dom"/>
</dbReference>
<accession>A0A2T0SLA5</accession>
<dbReference type="EMBL" id="PVTE01000018">
    <property type="protein sequence ID" value="PRY34192.1"/>
    <property type="molecule type" value="Genomic_DNA"/>
</dbReference>
<dbReference type="SUPFAM" id="SSF47384">
    <property type="entry name" value="Homodimeric domain of signal transducing histidine kinase"/>
    <property type="match status" value="1"/>
</dbReference>
<evidence type="ECO:0000313" key="8">
    <source>
        <dbReference type="Proteomes" id="UP000238375"/>
    </source>
</evidence>
<dbReference type="Proteomes" id="UP000238375">
    <property type="component" value="Unassembled WGS sequence"/>
</dbReference>
<dbReference type="SUPFAM" id="SSF55874">
    <property type="entry name" value="ATPase domain of HSP90 chaperone/DNA topoisomerase II/histidine kinase"/>
    <property type="match status" value="1"/>
</dbReference>
<evidence type="ECO:0000256" key="2">
    <source>
        <dbReference type="ARBA" id="ARBA00012438"/>
    </source>
</evidence>
<evidence type="ECO:0000256" key="5">
    <source>
        <dbReference type="ARBA" id="ARBA00022777"/>
    </source>
</evidence>
<keyword evidence="8" id="KW-1185">Reference proteome</keyword>
<dbReference type="FunFam" id="3.30.565.10:FF:000006">
    <property type="entry name" value="Sensor histidine kinase WalK"/>
    <property type="match status" value="1"/>
</dbReference>
<dbReference type="RefSeq" id="WP_106139481.1">
    <property type="nucleotide sequence ID" value="NZ_PVTE01000018.1"/>
</dbReference>
<dbReference type="InterPro" id="IPR000014">
    <property type="entry name" value="PAS"/>
</dbReference>
<dbReference type="Gene3D" id="3.30.450.20">
    <property type="entry name" value="PAS domain"/>
    <property type="match status" value="3"/>
</dbReference>
<dbReference type="EC" id="2.7.13.3" evidence="2"/>
<comment type="catalytic activity">
    <reaction evidence="1">
        <text>ATP + protein L-histidine = ADP + protein N-phospho-L-histidine.</text>
        <dbReference type="EC" id="2.7.13.3"/>
    </reaction>
</comment>
<dbReference type="SMART" id="SM00387">
    <property type="entry name" value="HATPase_c"/>
    <property type="match status" value="1"/>
</dbReference>
<dbReference type="PROSITE" id="PS50109">
    <property type="entry name" value="HIS_KIN"/>
    <property type="match status" value="1"/>
</dbReference>
<proteinExistence type="predicted"/>
<dbReference type="InterPro" id="IPR003661">
    <property type="entry name" value="HisK_dim/P_dom"/>
</dbReference>
<dbReference type="InterPro" id="IPR004358">
    <property type="entry name" value="Sig_transdc_His_kin-like_C"/>
</dbReference>
<keyword evidence="4" id="KW-0808">Transferase</keyword>
<dbReference type="Gene3D" id="1.10.287.130">
    <property type="match status" value="1"/>
</dbReference>
<keyword evidence="3" id="KW-0597">Phosphoprotein</keyword>
<dbReference type="Pfam" id="PF08448">
    <property type="entry name" value="PAS_4"/>
    <property type="match status" value="1"/>
</dbReference>
<dbReference type="SMART" id="SM00388">
    <property type="entry name" value="HisKA"/>
    <property type="match status" value="1"/>
</dbReference>
<name>A0A2T0SLA5_9BACT</name>
<dbReference type="InterPro" id="IPR013656">
    <property type="entry name" value="PAS_4"/>
</dbReference>
<sequence length="638" mass="71398">MEFLATLFHYAPTPMAVFQGEDRRIQLANPAWCQYWNVRVAPVEGLLLTDVLTAGQAALYTQLLDSVGVAGPSETTRTITVTVERDGELEERYLRVVTTLTPSLSPVCVGTIITDITETVQAQQRADRLAREQEVHRWMMREALDNSPVAIVVAGSVRDERTAELIDFEYRLANRETNRLSSLPEGEELVGRRMLSTFPGDIDSGVFDQFKAVVETGEPLAIETHYQHGSIDKWFYIRVVKHSDGFVQTTLDITPVKEAEAAIEQQADLLRSILDNSQTAISLHNAIRDPVTRQVIDFKTVLANKRARESWGDRVEQYMNQTLLTLRPEVAGTPEFNRYVQVVDSGEPAQFDHGFGSRMYSINVARAGDGIVLSSVDITRDRQYQRELEQINAELRRSNEGLQAFAYIASHDLQEPLRKITAFSSILTSQYADQLDASGQMIITRMQLAAERMSALIRDLLAYARIGNQHTSFSAVDLTQLVRDLLDDMEITIQTAGATVKVEPLPQLWGDSVQLRQLMQNLLSNALKFKRDDRPPVVQISSEQIPVSQLPATLLASVRATPAYWLIHVADNGIGVSPEYYERIFEVFQRLHGRNQYSGTGIGLAIVRKVAEQHGGLVVVKSEPNVGSTFSIYLPVIE</sequence>
<dbReference type="GO" id="GO:0000155">
    <property type="term" value="F:phosphorelay sensor kinase activity"/>
    <property type="evidence" value="ECO:0007669"/>
    <property type="project" value="InterPro"/>
</dbReference>
<gene>
    <name evidence="7" type="ORF">CLV58_11864</name>
</gene>
<comment type="caution">
    <text evidence="7">The sequence shown here is derived from an EMBL/GenBank/DDBJ whole genome shotgun (WGS) entry which is preliminary data.</text>
</comment>
<evidence type="ECO:0000313" key="7">
    <source>
        <dbReference type="EMBL" id="PRY34192.1"/>
    </source>
</evidence>
<evidence type="ECO:0000259" key="6">
    <source>
        <dbReference type="PROSITE" id="PS50109"/>
    </source>
</evidence>
<dbReference type="InterPro" id="IPR035965">
    <property type="entry name" value="PAS-like_dom_sf"/>
</dbReference>
<dbReference type="InterPro" id="IPR052162">
    <property type="entry name" value="Sensor_kinase/Photoreceptor"/>
</dbReference>
<dbReference type="Pfam" id="PF02518">
    <property type="entry name" value="HATPase_c"/>
    <property type="match status" value="1"/>
</dbReference>
<keyword evidence="5" id="KW-0418">Kinase</keyword>
<reference evidence="7 8" key="1">
    <citation type="submission" date="2018-03" db="EMBL/GenBank/DDBJ databases">
        <title>Genomic Encyclopedia of Archaeal and Bacterial Type Strains, Phase II (KMG-II): from individual species to whole genera.</title>
        <authorList>
            <person name="Goeker M."/>
        </authorList>
    </citation>
    <scope>NUCLEOTIDE SEQUENCE [LARGE SCALE GENOMIC DNA]</scope>
    <source>
        <strain evidence="7 8">DSM 28354</strain>
    </source>
</reference>
<dbReference type="PANTHER" id="PTHR43304">
    <property type="entry name" value="PHYTOCHROME-LIKE PROTEIN CPH1"/>
    <property type="match status" value="1"/>
</dbReference>
<protein>
    <recommendedName>
        <fullName evidence="2">histidine kinase</fullName>
        <ecNumber evidence="2">2.7.13.3</ecNumber>
    </recommendedName>
</protein>
<dbReference type="InterPro" id="IPR003594">
    <property type="entry name" value="HATPase_dom"/>
</dbReference>
<dbReference type="Pfam" id="PF00512">
    <property type="entry name" value="HisKA"/>
    <property type="match status" value="1"/>
</dbReference>
<dbReference type="Pfam" id="PF13188">
    <property type="entry name" value="PAS_8"/>
    <property type="match status" value="1"/>
</dbReference>
<evidence type="ECO:0000256" key="3">
    <source>
        <dbReference type="ARBA" id="ARBA00022553"/>
    </source>
</evidence>
<dbReference type="PRINTS" id="PR00344">
    <property type="entry name" value="BCTRLSENSOR"/>
</dbReference>
<organism evidence="7 8">
    <name type="scientific">Spirosoma oryzae</name>
    <dbReference type="NCBI Taxonomy" id="1469603"/>
    <lineage>
        <taxon>Bacteria</taxon>
        <taxon>Pseudomonadati</taxon>
        <taxon>Bacteroidota</taxon>
        <taxon>Cytophagia</taxon>
        <taxon>Cytophagales</taxon>
        <taxon>Cytophagaceae</taxon>
        <taxon>Spirosoma</taxon>
    </lineage>
</organism>
<dbReference type="InterPro" id="IPR036097">
    <property type="entry name" value="HisK_dim/P_sf"/>
</dbReference>
<evidence type="ECO:0000256" key="4">
    <source>
        <dbReference type="ARBA" id="ARBA00022679"/>
    </source>
</evidence>
<dbReference type="AlphaFoldDB" id="A0A2T0SLA5"/>
<feature type="domain" description="Histidine kinase" evidence="6">
    <location>
        <begin position="408"/>
        <end position="638"/>
    </location>
</feature>
<dbReference type="Gene3D" id="3.30.565.10">
    <property type="entry name" value="Histidine kinase-like ATPase, C-terminal domain"/>
    <property type="match status" value="1"/>
</dbReference>
<dbReference type="OrthoDB" id="927680at2"/>
<dbReference type="SMART" id="SM00091">
    <property type="entry name" value="PAS"/>
    <property type="match status" value="2"/>
</dbReference>
<dbReference type="PANTHER" id="PTHR43304:SF1">
    <property type="entry name" value="PAC DOMAIN-CONTAINING PROTEIN"/>
    <property type="match status" value="1"/>
</dbReference>